<keyword evidence="3" id="KW-1185">Reference proteome</keyword>
<comment type="caution">
    <text evidence="2">The sequence shown here is derived from an EMBL/GenBank/DDBJ whole genome shotgun (WGS) entry which is preliminary data.</text>
</comment>
<dbReference type="EMBL" id="BDIP01006492">
    <property type="protein sequence ID" value="GCA64198.1"/>
    <property type="molecule type" value="Genomic_DNA"/>
</dbReference>
<feature type="signal peptide" evidence="1">
    <location>
        <begin position="1"/>
        <end position="26"/>
    </location>
</feature>
<name>A0A391NYR6_9EUKA</name>
<sequence>MVHILLKVALLLCVTVPLVYIELVKATRLMEPPVEEIEDTSVCDMETEIPIAVLPELFA</sequence>
<proteinExistence type="predicted"/>
<feature type="non-terminal residue" evidence="2">
    <location>
        <position position="59"/>
    </location>
</feature>
<evidence type="ECO:0000313" key="2">
    <source>
        <dbReference type="EMBL" id="GCA64198.1"/>
    </source>
</evidence>
<evidence type="ECO:0000256" key="1">
    <source>
        <dbReference type="SAM" id="SignalP"/>
    </source>
</evidence>
<keyword evidence="1" id="KW-0732">Signal</keyword>
<feature type="chain" id="PRO_5017193640" evidence="1">
    <location>
        <begin position="27"/>
        <end position="59"/>
    </location>
</feature>
<dbReference type="AlphaFoldDB" id="A0A391NYR6"/>
<reference evidence="2 3" key="1">
    <citation type="journal article" date="2018" name="PLoS ONE">
        <title>The draft genome of Kipferlia bialata reveals reductive genome evolution in fornicate parasites.</title>
        <authorList>
            <person name="Tanifuji G."/>
            <person name="Takabayashi S."/>
            <person name="Kume K."/>
            <person name="Takagi M."/>
            <person name="Nakayama T."/>
            <person name="Kamikawa R."/>
            <person name="Inagaki Y."/>
            <person name="Hashimoto T."/>
        </authorList>
    </citation>
    <scope>NUCLEOTIDE SEQUENCE [LARGE SCALE GENOMIC DNA]</scope>
    <source>
        <strain evidence="2">NY0173</strain>
    </source>
</reference>
<accession>A0A391NYR6</accession>
<dbReference type="Proteomes" id="UP000265618">
    <property type="component" value="Unassembled WGS sequence"/>
</dbReference>
<organism evidence="2 3">
    <name type="scientific">Kipferlia bialata</name>
    <dbReference type="NCBI Taxonomy" id="797122"/>
    <lineage>
        <taxon>Eukaryota</taxon>
        <taxon>Metamonada</taxon>
        <taxon>Carpediemonas-like organisms</taxon>
        <taxon>Kipferlia</taxon>
    </lineage>
</organism>
<gene>
    <name evidence="2" type="ORF">KIPB_013541</name>
</gene>
<evidence type="ECO:0000313" key="3">
    <source>
        <dbReference type="Proteomes" id="UP000265618"/>
    </source>
</evidence>
<protein>
    <submittedName>
        <fullName evidence="2">Uncharacterized protein</fullName>
    </submittedName>
</protein>